<dbReference type="GO" id="GO:0055088">
    <property type="term" value="P:lipid homeostasis"/>
    <property type="evidence" value="ECO:0007669"/>
    <property type="project" value="TreeGrafter"/>
</dbReference>
<sequence length="656" mass="74727">MRFLALPRVSTSCHKTFKTNYFIHNLLLPTPSIPPQSSYSILSSLKSSPLHCPFNLAQIASFSSRKSLFVHKPNSFRFIQCKQYSNKTSSVCVEDGASHKHNSHRSSFSFGLLGFSLLAFGLYFSSNRDNFTFAYIVAKRSCISAKAAILVSYNYYFHFPQLLDDQAQPEEIQKVLEQRSRTHKKCAEIVRDAMLQNGGVYIKLGQHVAAMDYVLPSEWTSTMVPLQDKCISSSIESINKLFLSEYGLDLSQYFEWFAPDPIGVASLAQVHKAKLLSTGQIVAVKVQHSDVLTYSYADIGIVTRLFSLVYKLFPDFQFMWLADEMNLSLPVELDFRNEENNSIKLAHNFMSSPDIPLVVPKVLSSTKRVLIMEFMDGHRVDDLNYILSNHINPAQVSREIARIYGKMTFIDGFVHCDPHPGNLFIRPSPPSQSHSFLAALFRPSRPNFDLVLLDHGLYRTLSPEFTFKYALLWRSLIKGDVAEIRRQSFDLTGTDLYVMLSCIITGQSWDSISEGKLNQAPVNISFDQDQLFAQNDRFFYELSKILSSIPRDLVLMIKTNDLIRQIDRALFANLSPSLIHRATLKSWIILSEYCISALKRMSIQALFSSPSPSPSSLLSHLLGLYSRLLFIQLDYWSFHIPISAYFLWLSFLDFIL</sequence>
<gene>
    <name evidence="3" type="ORF">AYI68_g5446</name>
</gene>
<dbReference type="SUPFAM" id="SSF56112">
    <property type="entry name" value="Protein kinase-like (PK-like)"/>
    <property type="match status" value="1"/>
</dbReference>
<dbReference type="PANTHER" id="PTHR43173">
    <property type="entry name" value="ABC1 FAMILY PROTEIN"/>
    <property type="match status" value="1"/>
</dbReference>
<comment type="caution">
    <text evidence="3">The sequence shown here is derived from an EMBL/GenBank/DDBJ whole genome shotgun (WGS) entry which is preliminary data.</text>
</comment>
<dbReference type="AlphaFoldDB" id="A0A1R0GU96"/>
<dbReference type="InterPro" id="IPR004147">
    <property type="entry name" value="ABC1_dom"/>
</dbReference>
<dbReference type="PANTHER" id="PTHR43173:SF19">
    <property type="entry name" value="AARF DOMAIN-CONTAINING PROTEIN KINASE 1"/>
    <property type="match status" value="1"/>
</dbReference>
<evidence type="ECO:0000259" key="2">
    <source>
        <dbReference type="Pfam" id="PF03109"/>
    </source>
</evidence>
<keyword evidence="3" id="KW-0418">Kinase</keyword>
<organism evidence="3 4">
    <name type="scientific">Smittium mucronatum</name>
    <dbReference type="NCBI Taxonomy" id="133383"/>
    <lineage>
        <taxon>Eukaryota</taxon>
        <taxon>Fungi</taxon>
        <taxon>Fungi incertae sedis</taxon>
        <taxon>Zoopagomycota</taxon>
        <taxon>Kickxellomycotina</taxon>
        <taxon>Harpellomycetes</taxon>
        <taxon>Harpellales</taxon>
        <taxon>Legeriomycetaceae</taxon>
        <taxon>Smittium</taxon>
    </lineage>
</organism>
<dbReference type="InterPro" id="IPR051130">
    <property type="entry name" value="Mito_struct-func_regulator"/>
</dbReference>
<evidence type="ECO:0000313" key="3">
    <source>
        <dbReference type="EMBL" id="OLY80457.1"/>
    </source>
</evidence>
<evidence type="ECO:0000256" key="1">
    <source>
        <dbReference type="ARBA" id="ARBA00009670"/>
    </source>
</evidence>
<dbReference type="Pfam" id="PF03109">
    <property type="entry name" value="ABC1"/>
    <property type="match status" value="1"/>
</dbReference>
<dbReference type="InterPro" id="IPR045307">
    <property type="entry name" value="ADCK1_dom"/>
</dbReference>
<keyword evidence="4" id="KW-1185">Reference proteome</keyword>
<dbReference type="GO" id="GO:0016301">
    <property type="term" value="F:kinase activity"/>
    <property type="evidence" value="ECO:0007669"/>
    <property type="project" value="UniProtKB-KW"/>
</dbReference>
<keyword evidence="3" id="KW-0808">Transferase</keyword>
<dbReference type="CDD" id="cd13969">
    <property type="entry name" value="ADCK1-like"/>
    <property type="match status" value="1"/>
</dbReference>
<feature type="domain" description="ABC1 atypical kinase-like" evidence="2">
    <location>
        <begin position="226"/>
        <end position="486"/>
    </location>
</feature>
<accession>A0A1R0GU96</accession>
<dbReference type="OrthoDB" id="427480at2759"/>
<proteinExistence type="inferred from homology"/>
<dbReference type="GO" id="GO:0005743">
    <property type="term" value="C:mitochondrial inner membrane"/>
    <property type="evidence" value="ECO:0007669"/>
    <property type="project" value="TreeGrafter"/>
</dbReference>
<dbReference type="GO" id="GO:0007005">
    <property type="term" value="P:mitochondrion organization"/>
    <property type="evidence" value="ECO:0007669"/>
    <property type="project" value="TreeGrafter"/>
</dbReference>
<reference evidence="3 4" key="1">
    <citation type="journal article" date="2016" name="Mol. Biol. Evol.">
        <title>Genome-Wide Survey of Gut Fungi (Harpellales) Reveals the First Horizontally Transferred Ubiquitin Gene from a Mosquito Host.</title>
        <authorList>
            <person name="Wang Y."/>
            <person name="White M.M."/>
            <person name="Kvist S."/>
            <person name="Moncalvo J.M."/>
        </authorList>
    </citation>
    <scope>NUCLEOTIDE SEQUENCE [LARGE SCALE GENOMIC DNA]</scope>
    <source>
        <strain evidence="3 4">ALG-7-W6</strain>
    </source>
</reference>
<dbReference type="Proteomes" id="UP000187455">
    <property type="component" value="Unassembled WGS sequence"/>
</dbReference>
<dbReference type="EMBL" id="LSSL01003457">
    <property type="protein sequence ID" value="OLY80457.1"/>
    <property type="molecule type" value="Genomic_DNA"/>
</dbReference>
<name>A0A1R0GU96_9FUNG</name>
<dbReference type="InterPro" id="IPR011009">
    <property type="entry name" value="Kinase-like_dom_sf"/>
</dbReference>
<protein>
    <submittedName>
        <fullName evidence="3">Putative aarF domain-containing protein kinase 1</fullName>
    </submittedName>
</protein>
<comment type="similarity">
    <text evidence="1">Belongs to the protein kinase superfamily. ADCK protein kinase family.</text>
</comment>
<evidence type="ECO:0000313" key="4">
    <source>
        <dbReference type="Proteomes" id="UP000187455"/>
    </source>
</evidence>
<dbReference type="STRING" id="133383.A0A1R0GU96"/>